<dbReference type="InterPro" id="IPR054539">
    <property type="entry name" value="Beta-prop_PDH"/>
</dbReference>
<dbReference type="InterPro" id="IPR011042">
    <property type="entry name" value="6-blade_b-propeller_TolB-like"/>
</dbReference>
<feature type="domain" description="Pyrroloquinoline quinone-dependent pyranose dehydrogenase beta-propeller" evidence="2">
    <location>
        <begin position="53"/>
        <end position="453"/>
    </location>
</feature>
<evidence type="ECO:0000313" key="3">
    <source>
        <dbReference type="EMBL" id="KXS22441.1"/>
    </source>
</evidence>
<dbReference type="STRING" id="1344416.A0A139B0C1"/>
<feature type="signal peptide" evidence="1">
    <location>
        <begin position="1"/>
        <end position="23"/>
    </location>
</feature>
<feature type="non-terminal residue" evidence="3">
    <location>
        <position position="1"/>
    </location>
</feature>
<feature type="chain" id="PRO_5007296541" evidence="1">
    <location>
        <begin position="24"/>
        <end position="504"/>
    </location>
</feature>
<dbReference type="Gene3D" id="2.120.10.30">
    <property type="entry name" value="TolB, C-terminal domain"/>
    <property type="match status" value="1"/>
</dbReference>
<accession>A0A139B0C1</accession>
<protein>
    <submittedName>
        <fullName evidence="3">Soluble quino protein glucose dehydrogenase</fullName>
    </submittedName>
</protein>
<reference evidence="3 4" key="1">
    <citation type="journal article" date="2015" name="Genome Biol. Evol.">
        <title>Phylogenomic analyses indicate that early fungi evolved digesting cell walls of algal ancestors of land plants.</title>
        <authorList>
            <person name="Chang Y."/>
            <person name="Wang S."/>
            <person name="Sekimoto S."/>
            <person name="Aerts A.L."/>
            <person name="Choi C."/>
            <person name="Clum A."/>
            <person name="LaButti K.M."/>
            <person name="Lindquist E.A."/>
            <person name="Yee Ngan C."/>
            <person name="Ohm R.A."/>
            <person name="Salamov A.A."/>
            <person name="Grigoriev I.V."/>
            <person name="Spatafora J.W."/>
            <person name="Berbee M.L."/>
        </authorList>
    </citation>
    <scope>NUCLEOTIDE SEQUENCE [LARGE SCALE GENOMIC DNA]</scope>
    <source>
        <strain evidence="3 4">JEL478</strain>
    </source>
</reference>
<organism evidence="3 4">
    <name type="scientific">Gonapodya prolifera (strain JEL478)</name>
    <name type="common">Monoblepharis prolifera</name>
    <dbReference type="NCBI Taxonomy" id="1344416"/>
    <lineage>
        <taxon>Eukaryota</taxon>
        <taxon>Fungi</taxon>
        <taxon>Fungi incertae sedis</taxon>
        <taxon>Chytridiomycota</taxon>
        <taxon>Chytridiomycota incertae sedis</taxon>
        <taxon>Monoblepharidomycetes</taxon>
        <taxon>Monoblepharidales</taxon>
        <taxon>Gonapodyaceae</taxon>
        <taxon>Gonapodya</taxon>
    </lineage>
</organism>
<sequence>MIGIGKAILVLIAFAAGARSGDALVDLTKTFTIPSITANFVTTSLGVSPSFIPRSLQYDARSNSLLVLTRGTTLAGIISIPLPQPPQNEMASSGFPVGGYTILLDSTKTTGTFGWGLTHGLALSSDLKWIYASSTSTVFRWPYNGPVPIDANQTQVVLSGIPPEDGHNTRTIVLARDSSLLYVSIGAINDVDPDSTHARIVRFNTTRFANAASGVFPPSPLDWFADGVVVADGVRNAVAMRFDPFAGNGEQHLWEADNGPDGLANNTLGGNIAEENPGEELNLVRVNETGTFFGYPSCFTEGVFPKGYENGPLAQHEWPGFKFDCTNATANRPPILAMPAHVAPIDLFFFEKCNKSSLHSLPCEWEGNMFISLHGSLRRTKAPMGYKVVVVPFSKTRLPSSPPIDLFGHIAPEVNCPISKMKDCLRPAGLAFDAFGRLYVSLDSTGDIVVVRRKVAGDSGISSGPQTLMPDSEGVVKFPNSGHAMNPSFPTVIGLGLLIVFLAL</sequence>
<dbReference type="AlphaFoldDB" id="A0A139B0C1"/>
<dbReference type="OMA" id="NMANNDQ"/>
<proteinExistence type="predicted"/>
<keyword evidence="1" id="KW-0732">Signal</keyword>
<dbReference type="SUPFAM" id="SSF50952">
    <property type="entry name" value="Soluble quinoprotein glucose dehydrogenase"/>
    <property type="match status" value="1"/>
</dbReference>
<evidence type="ECO:0000256" key="1">
    <source>
        <dbReference type="SAM" id="SignalP"/>
    </source>
</evidence>
<evidence type="ECO:0000313" key="4">
    <source>
        <dbReference type="Proteomes" id="UP000070544"/>
    </source>
</evidence>
<dbReference type="Proteomes" id="UP000070544">
    <property type="component" value="Unassembled WGS sequence"/>
</dbReference>
<evidence type="ECO:0000259" key="2">
    <source>
        <dbReference type="Pfam" id="PF22807"/>
    </source>
</evidence>
<name>A0A139B0C1_GONPJ</name>
<keyword evidence="4" id="KW-1185">Reference proteome</keyword>
<dbReference type="Pfam" id="PF22807">
    <property type="entry name" value="TrAA12"/>
    <property type="match status" value="1"/>
</dbReference>
<gene>
    <name evidence="3" type="ORF">M427DRAFT_50765</name>
</gene>
<dbReference type="OrthoDB" id="507128at2759"/>
<dbReference type="InterPro" id="IPR011041">
    <property type="entry name" value="Quinoprot_gluc/sorb_DH_b-prop"/>
</dbReference>
<dbReference type="EMBL" id="KQ965731">
    <property type="protein sequence ID" value="KXS22441.1"/>
    <property type="molecule type" value="Genomic_DNA"/>
</dbReference>